<dbReference type="OrthoDB" id="4820608at2759"/>
<evidence type="ECO:0000313" key="2">
    <source>
        <dbReference type="EMBL" id="RMY90766.1"/>
    </source>
</evidence>
<dbReference type="EMBL" id="QWIR01000048">
    <property type="protein sequence ID" value="RMY90766.1"/>
    <property type="molecule type" value="Genomic_DNA"/>
</dbReference>
<dbReference type="AlphaFoldDB" id="A0A3M7FPZ9"/>
<feature type="signal peptide" evidence="1">
    <location>
        <begin position="1"/>
        <end position="23"/>
    </location>
</feature>
<evidence type="ECO:0000256" key="1">
    <source>
        <dbReference type="SAM" id="SignalP"/>
    </source>
</evidence>
<evidence type="ECO:0000313" key="3">
    <source>
        <dbReference type="Proteomes" id="UP000268823"/>
    </source>
</evidence>
<accession>A0A3M7FPZ9</accession>
<feature type="chain" id="PRO_5017923408" evidence="1">
    <location>
        <begin position="24"/>
        <end position="228"/>
    </location>
</feature>
<proteinExistence type="predicted"/>
<name>A0A3M7FPZ9_HORWE</name>
<organism evidence="2 3">
    <name type="scientific">Hortaea werneckii</name>
    <name type="common">Black yeast</name>
    <name type="synonym">Cladosporium werneckii</name>
    <dbReference type="NCBI Taxonomy" id="91943"/>
    <lineage>
        <taxon>Eukaryota</taxon>
        <taxon>Fungi</taxon>
        <taxon>Dikarya</taxon>
        <taxon>Ascomycota</taxon>
        <taxon>Pezizomycotina</taxon>
        <taxon>Dothideomycetes</taxon>
        <taxon>Dothideomycetidae</taxon>
        <taxon>Mycosphaerellales</taxon>
        <taxon>Teratosphaeriaceae</taxon>
        <taxon>Hortaea</taxon>
    </lineage>
</organism>
<protein>
    <submittedName>
        <fullName evidence="2">Uncharacterized protein</fullName>
    </submittedName>
</protein>
<comment type="caution">
    <text evidence="2">The sequence shown here is derived from an EMBL/GenBank/DDBJ whole genome shotgun (WGS) entry which is preliminary data.</text>
</comment>
<gene>
    <name evidence="2" type="ORF">D0861_03453</name>
</gene>
<reference evidence="2 3" key="1">
    <citation type="journal article" date="2018" name="BMC Genomics">
        <title>Genomic evidence for intraspecific hybridization in a clonal and extremely halotolerant yeast.</title>
        <authorList>
            <person name="Gostincar C."/>
            <person name="Stajich J.E."/>
            <person name="Zupancic J."/>
            <person name="Zalar P."/>
            <person name="Gunde-Cimerman N."/>
        </authorList>
    </citation>
    <scope>NUCLEOTIDE SEQUENCE [LARGE SCALE GENOMIC DNA]</scope>
    <source>
        <strain evidence="2 3">EXF-2788</strain>
    </source>
</reference>
<keyword evidence="1" id="KW-0732">Signal</keyword>
<dbReference type="Proteomes" id="UP000268823">
    <property type="component" value="Unassembled WGS sequence"/>
</dbReference>
<sequence>MYSCLVSALLLPLFSTALPTADGSKPSTSWTPNQQQVVSFSGNSAVKFDNVGAGVGLGLPVRALQSLGAYSLLSYNNLAVVNPMNDLAGLSPFSKPNVLGYDVVFTLQGQQTITAKYDDSITDAFNLNSFYFGCVVTNVVGVASVPLACSMTVTGFRREEQVARETVDFTPDGAASNLGPANLRNAGFKNVDSVKFTLTGGLEKLALAVLFDNFEYDAILKKGARYPS</sequence>